<name>A0A8H4V788_9HYPO</name>
<dbReference type="EMBL" id="JAAVMX010000003">
    <property type="protein sequence ID" value="KAF4510514.1"/>
    <property type="molecule type" value="Genomic_DNA"/>
</dbReference>
<comment type="caution">
    <text evidence="2">The sequence shown here is derived from an EMBL/GenBank/DDBJ whole genome shotgun (WGS) entry which is preliminary data.</text>
</comment>
<dbReference type="OrthoDB" id="5334491at2759"/>
<evidence type="ECO:0000313" key="2">
    <source>
        <dbReference type="EMBL" id="KAF4510514.1"/>
    </source>
</evidence>
<reference evidence="2 3" key="1">
    <citation type="journal article" date="2020" name="Genome Biol. Evol.">
        <title>A new high-quality draft genome assembly of the Chinese cordyceps Ophiocordyceps sinensis.</title>
        <authorList>
            <person name="Shu R."/>
            <person name="Zhang J."/>
            <person name="Meng Q."/>
            <person name="Zhang H."/>
            <person name="Zhou G."/>
            <person name="Li M."/>
            <person name="Wu P."/>
            <person name="Zhao Y."/>
            <person name="Chen C."/>
            <person name="Qin Q."/>
        </authorList>
    </citation>
    <scope>NUCLEOTIDE SEQUENCE [LARGE SCALE GENOMIC DNA]</scope>
    <source>
        <strain evidence="2 3">IOZ07</strain>
    </source>
</reference>
<evidence type="ECO:0008006" key="4">
    <source>
        <dbReference type="Google" id="ProtNLM"/>
    </source>
</evidence>
<accession>A0A8H4V788</accession>
<proteinExistence type="predicted"/>
<feature type="compositionally biased region" description="Basic and acidic residues" evidence="1">
    <location>
        <begin position="101"/>
        <end position="110"/>
    </location>
</feature>
<feature type="region of interest" description="Disordered" evidence="1">
    <location>
        <begin position="26"/>
        <end position="130"/>
    </location>
</feature>
<dbReference type="Proteomes" id="UP000557566">
    <property type="component" value="Unassembled WGS sequence"/>
</dbReference>
<feature type="region of interest" description="Disordered" evidence="1">
    <location>
        <begin position="214"/>
        <end position="234"/>
    </location>
</feature>
<organism evidence="2 3">
    <name type="scientific">Ophiocordyceps sinensis</name>
    <dbReference type="NCBI Taxonomy" id="72228"/>
    <lineage>
        <taxon>Eukaryota</taxon>
        <taxon>Fungi</taxon>
        <taxon>Dikarya</taxon>
        <taxon>Ascomycota</taxon>
        <taxon>Pezizomycotina</taxon>
        <taxon>Sordariomycetes</taxon>
        <taxon>Hypocreomycetidae</taxon>
        <taxon>Hypocreales</taxon>
        <taxon>Ophiocordycipitaceae</taxon>
        <taxon>Ophiocordyceps</taxon>
    </lineage>
</organism>
<keyword evidence="3" id="KW-1185">Reference proteome</keyword>
<sequence length="234" mass="25569">MLSPPPPSFGDIMAACRSLQSLMATPPAPVVSAPLPSLPSLPTPPMAYAPRPPKLRLRTPCPGDGPDDGLFTRRRIAMRVASPSGPNKRRRADDDELVSQDGEHDTHSHVDAVISPLSDGPAPPSTPKRARIAPEQLPLGLARSDFHDMHVLNNGQDDVDDDGADWNVEDDRILVELVLDKLRLSKSEWQDCARSLGKDRHSLGRRWKSLMANGDVGLKSSGPSRRATLHNTWR</sequence>
<evidence type="ECO:0000256" key="1">
    <source>
        <dbReference type="SAM" id="MobiDB-lite"/>
    </source>
</evidence>
<protein>
    <recommendedName>
        <fullName evidence="4">Myb-like domain-containing protein</fullName>
    </recommendedName>
</protein>
<dbReference type="AlphaFoldDB" id="A0A8H4V788"/>
<feature type="compositionally biased region" description="Pro residues" evidence="1">
    <location>
        <begin position="36"/>
        <end position="52"/>
    </location>
</feature>
<evidence type="ECO:0000313" key="3">
    <source>
        <dbReference type="Proteomes" id="UP000557566"/>
    </source>
</evidence>
<gene>
    <name evidence="2" type="ORF">G6O67_002394</name>
</gene>